<dbReference type="PROSITE" id="PS50106">
    <property type="entry name" value="PDZ"/>
    <property type="match status" value="1"/>
</dbReference>
<dbReference type="SUPFAM" id="SSF50630">
    <property type="entry name" value="Acid proteases"/>
    <property type="match status" value="1"/>
</dbReference>
<evidence type="ECO:0000313" key="3">
    <source>
        <dbReference type="EMBL" id="MDO7840849.1"/>
    </source>
</evidence>
<sequence length="385" mass="39878">MLFALFLLLAAPGTPPAAAPPVLAADAEGRWVPFELTSANQIRFTALVNGRRVVAILDTGVTTSAVSRRFANAAKLVMQPGGDALTVGGSVAAGWAEAASLAFGPVARGATRFAVADFATAATGGAPVDLLIGADLTAPFALDLDFDNRRFRLLRSGRLPFAGASSRLRIGTDWPFYVTEVSIGDDKIDRIVIDTGDGTALTLAQDAAARLPGLAPATSTLDYSIAGATVADLIMLPELHSGTTAIRDVEMRIESAGGFSTKTGMSGRIGSGLLRGYRVLLDPGAGRMVLAPGRTANTPAVRSTSGLQLEALPDRLRVLHVMRGGPAEAAGWHAGDTICAVDGMPVDARYAASARARWPIGAAGRSVDLSDCSGTSHPLVLRNFY</sequence>
<evidence type="ECO:0000313" key="4">
    <source>
        <dbReference type="Proteomes" id="UP001176468"/>
    </source>
</evidence>
<evidence type="ECO:0000259" key="2">
    <source>
        <dbReference type="PROSITE" id="PS50106"/>
    </source>
</evidence>
<evidence type="ECO:0000256" key="1">
    <source>
        <dbReference type="SAM" id="SignalP"/>
    </source>
</evidence>
<organism evidence="3 4">
    <name type="scientific">Sphingomonas immobilis</name>
    <dbReference type="NCBI Taxonomy" id="3063997"/>
    <lineage>
        <taxon>Bacteria</taxon>
        <taxon>Pseudomonadati</taxon>
        <taxon>Pseudomonadota</taxon>
        <taxon>Alphaproteobacteria</taxon>
        <taxon>Sphingomonadales</taxon>
        <taxon>Sphingomonadaceae</taxon>
        <taxon>Sphingomonas</taxon>
    </lineage>
</organism>
<feature type="chain" id="PRO_5045998767" evidence="1">
    <location>
        <begin position="20"/>
        <end position="385"/>
    </location>
</feature>
<keyword evidence="1" id="KW-0732">Signal</keyword>
<dbReference type="GO" id="GO:0008233">
    <property type="term" value="F:peptidase activity"/>
    <property type="evidence" value="ECO:0007669"/>
    <property type="project" value="UniProtKB-KW"/>
</dbReference>
<accession>A0ABT8ZTF1</accession>
<dbReference type="Pfam" id="PF13650">
    <property type="entry name" value="Asp_protease_2"/>
    <property type="match status" value="1"/>
</dbReference>
<dbReference type="InterPro" id="IPR001478">
    <property type="entry name" value="PDZ"/>
</dbReference>
<protein>
    <submittedName>
        <fullName evidence="3">Aspartyl protease family protein</fullName>
    </submittedName>
</protein>
<proteinExistence type="predicted"/>
<keyword evidence="3" id="KW-0645">Protease</keyword>
<keyword evidence="4" id="KW-1185">Reference proteome</keyword>
<comment type="caution">
    <text evidence="3">The sequence shown here is derived from an EMBL/GenBank/DDBJ whole genome shotgun (WGS) entry which is preliminary data.</text>
</comment>
<dbReference type="InterPro" id="IPR036034">
    <property type="entry name" value="PDZ_sf"/>
</dbReference>
<reference evidence="3" key="1">
    <citation type="submission" date="2023-07" db="EMBL/GenBank/DDBJ databases">
        <authorList>
            <person name="Kim M.K."/>
        </authorList>
    </citation>
    <scope>NUCLEOTIDE SEQUENCE</scope>
    <source>
        <strain evidence="3">CA1-15</strain>
    </source>
</reference>
<feature type="domain" description="PDZ" evidence="2">
    <location>
        <begin position="306"/>
        <end position="346"/>
    </location>
</feature>
<dbReference type="InterPro" id="IPR021109">
    <property type="entry name" value="Peptidase_aspartic_dom_sf"/>
</dbReference>
<gene>
    <name evidence="3" type="ORF">Q5H94_00790</name>
</gene>
<feature type="signal peptide" evidence="1">
    <location>
        <begin position="1"/>
        <end position="19"/>
    </location>
</feature>
<dbReference type="SUPFAM" id="SSF50156">
    <property type="entry name" value="PDZ domain-like"/>
    <property type="match status" value="1"/>
</dbReference>
<dbReference type="Gene3D" id="2.40.70.10">
    <property type="entry name" value="Acid Proteases"/>
    <property type="match status" value="1"/>
</dbReference>
<dbReference type="EMBL" id="JAUQSZ010000001">
    <property type="protein sequence ID" value="MDO7840849.1"/>
    <property type="molecule type" value="Genomic_DNA"/>
</dbReference>
<dbReference type="Proteomes" id="UP001176468">
    <property type="component" value="Unassembled WGS sequence"/>
</dbReference>
<name>A0ABT8ZTF1_9SPHN</name>
<dbReference type="RefSeq" id="WP_304559132.1">
    <property type="nucleotide sequence ID" value="NZ_JAUQSZ010000001.1"/>
</dbReference>
<keyword evidence="3" id="KW-0378">Hydrolase</keyword>
<dbReference type="GO" id="GO:0006508">
    <property type="term" value="P:proteolysis"/>
    <property type="evidence" value="ECO:0007669"/>
    <property type="project" value="UniProtKB-KW"/>
</dbReference>
<dbReference type="Gene3D" id="2.30.42.10">
    <property type="match status" value="1"/>
</dbReference>